<dbReference type="AlphaFoldDB" id="A0AAD5LSK0"/>
<dbReference type="EMBL" id="JAKCXM010000689">
    <property type="protein sequence ID" value="KAJ0392213.1"/>
    <property type="molecule type" value="Genomic_DNA"/>
</dbReference>
<organism evidence="3 4">
    <name type="scientific">Pythium insidiosum</name>
    <name type="common">Pythiosis disease agent</name>
    <dbReference type="NCBI Taxonomy" id="114742"/>
    <lineage>
        <taxon>Eukaryota</taxon>
        <taxon>Sar</taxon>
        <taxon>Stramenopiles</taxon>
        <taxon>Oomycota</taxon>
        <taxon>Peronosporomycetes</taxon>
        <taxon>Pythiales</taxon>
        <taxon>Pythiaceae</taxon>
        <taxon>Pythium</taxon>
    </lineage>
</organism>
<evidence type="ECO:0000313" key="3">
    <source>
        <dbReference type="EMBL" id="KAJ0392213.1"/>
    </source>
</evidence>
<feature type="compositionally biased region" description="Basic and acidic residues" evidence="1">
    <location>
        <begin position="233"/>
        <end position="245"/>
    </location>
</feature>
<feature type="domain" description="Retrovirus-related Pol polyprotein from transposon TNT 1-94-like beta-barrel" evidence="2">
    <location>
        <begin position="300"/>
        <end position="388"/>
    </location>
</feature>
<gene>
    <name evidence="3" type="ORF">P43SY_008831</name>
</gene>
<dbReference type="Pfam" id="PF22936">
    <property type="entry name" value="Pol_BBD"/>
    <property type="match status" value="1"/>
</dbReference>
<dbReference type="Proteomes" id="UP001209570">
    <property type="component" value="Unassembled WGS sequence"/>
</dbReference>
<proteinExistence type="predicted"/>
<accession>A0AAD5LSK0</accession>
<evidence type="ECO:0000259" key="2">
    <source>
        <dbReference type="Pfam" id="PF22936"/>
    </source>
</evidence>
<keyword evidence="4" id="KW-1185">Reference proteome</keyword>
<dbReference type="Pfam" id="PF14223">
    <property type="entry name" value="Retrotran_gag_2"/>
    <property type="match status" value="1"/>
</dbReference>
<evidence type="ECO:0000256" key="1">
    <source>
        <dbReference type="SAM" id="MobiDB-lite"/>
    </source>
</evidence>
<feature type="region of interest" description="Disordered" evidence="1">
    <location>
        <begin position="233"/>
        <end position="281"/>
    </location>
</feature>
<comment type="caution">
    <text evidence="3">The sequence shown here is derived from an EMBL/GenBank/DDBJ whole genome shotgun (WGS) entry which is preliminary data.</text>
</comment>
<name>A0AAD5LSK0_PYTIN</name>
<dbReference type="InterPro" id="IPR054722">
    <property type="entry name" value="PolX-like_BBD"/>
</dbReference>
<protein>
    <recommendedName>
        <fullName evidence="2">Retrovirus-related Pol polyprotein from transposon TNT 1-94-like beta-barrel domain-containing protein</fullName>
    </recommendedName>
</protein>
<sequence length="474" mass="52928">MSPMGDQPELRFARGAENPEHQSAQRAERLLGLCGGDSKVEGLPINWDGKDWRTYKWRMLSVFEEHGLQYILDATITENDFGSREGKERFRMQQAKIKRMIGQTLPPERLHQVSHLKTGTEMWNALCEVFEKKNNAGTRALVKGRLLEELASLKYKEGSDISVHLSRMFMIKNELLDYGHEVQDLDMINLMFSSLPPSQAYSQLRLVVRVTPDLTPEGVSALICEEVLSEESRVHSRQDRHDKRQGYKKGKRSGDDRGGNGKKNPMKNGKAEALKNGGDDIMASEGDRGDIRFGSMGDIWYFDSGSNVHVANEKSYFVHLDENPETLSRIRVYGAFAGLSAQAQGVGTACLKTVVDGRDVQVFLDDVVYIPTAEHGLLSPGRAIEQGFEVAFDAESSVYSLAKDGETVVRAPMVNATWQFQAMSAPKAQPSSTAQMIVNYTAADGVATLQQWHERCGHICMQYLKAMVDRGLVF</sequence>
<reference evidence="3" key="1">
    <citation type="submission" date="2021-12" db="EMBL/GenBank/DDBJ databases">
        <title>Prjna785345.</title>
        <authorList>
            <person name="Rujirawat T."/>
            <person name="Krajaejun T."/>
        </authorList>
    </citation>
    <scope>NUCLEOTIDE SEQUENCE</scope>
    <source>
        <strain evidence="3">Pi057C3</strain>
    </source>
</reference>
<evidence type="ECO:0000313" key="4">
    <source>
        <dbReference type="Proteomes" id="UP001209570"/>
    </source>
</evidence>